<proteinExistence type="predicted"/>
<keyword evidence="4" id="KW-1185">Reference proteome</keyword>
<feature type="compositionally biased region" description="Basic and acidic residues" evidence="1">
    <location>
        <begin position="112"/>
        <end position="126"/>
    </location>
</feature>
<organism evidence="3 4">
    <name type="scientific">Blastomyces percursus</name>
    <dbReference type="NCBI Taxonomy" id="1658174"/>
    <lineage>
        <taxon>Eukaryota</taxon>
        <taxon>Fungi</taxon>
        <taxon>Dikarya</taxon>
        <taxon>Ascomycota</taxon>
        <taxon>Pezizomycotina</taxon>
        <taxon>Eurotiomycetes</taxon>
        <taxon>Eurotiomycetidae</taxon>
        <taxon>Onygenales</taxon>
        <taxon>Ajellomycetaceae</taxon>
        <taxon>Blastomyces</taxon>
    </lineage>
</organism>
<evidence type="ECO:0000256" key="1">
    <source>
        <dbReference type="SAM" id="MobiDB-lite"/>
    </source>
</evidence>
<evidence type="ECO:0000313" key="4">
    <source>
        <dbReference type="Proteomes" id="UP000242791"/>
    </source>
</evidence>
<comment type="caution">
    <text evidence="3">The sequence shown here is derived from an EMBL/GenBank/DDBJ whole genome shotgun (WGS) entry which is preliminary data.</text>
</comment>
<gene>
    <name evidence="3" type="ORF">ACJ73_04791</name>
</gene>
<dbReference type="STRING" id="1658174.A0A1J9QUD8"/>
<dbReference type="VEuPathDB" id="FungiDB:ACJ73_04791"/>
<dbReference type="EMBL" id="LGTZ01000692">
    <property type="protein sequence ID" value="OJD23851.1"/>
    <property type="molecule type" value="Genomic_DNA"/>
</dbReference>
<dbReference type="AlphaFoldDB" id="A0A1J9QUD8"/>
<feature type="region of interest" description="Disordered" evidence="1">
    <location>
        <begin position="34"/>
        <end position="60"/>
    </location>
</feature>
<evidence type="ECO:0000256" key="2">
    <source>
        <dbReference type="SAM" id="SignalP"/>
    </source>
</evidence>
<feature type="signal peptide" evidence="2">
    <location>
        <begin position="1"/>
        <end position="20"/>
    </location>
</feature>
<feature type="compositionally biased region" description="Basic residues" evidence="1">
    <location>
        <begin position="36"/>
        <end position="53"/>
    </location>
</feature>
<keyword evidence="2" id="KW-0732">Signal</keyword>
<feature type="chain" id="PRO_5013018285" evidence="2">
    <location>
        <begin position="21"/>
        <end position="214"/>
    </location>
</feature>
<sequence>MHLSVASLVLVFSLALSVVAEGFFVKHDVDGTNNHGHGHGHKHHKHHQHHKPHHANDTGDVHDKLRSLNKRPSDLGHLGLDGVYRIFDVNGTVVDYLILSKNQTMDLVNRSSRKEKDKERMREALKGADPPTVTLDQVLHPPRNLLPPKLKDPKPSGRRGQRPPTRRSTSPVPGGLKDPPYDCELIECDGPEICWEEKCMLCSFWGELPLGNCV</sequence>
<dbReference type="Proteomes" id="UP000242791">
    <property type="component" value="Unassembled WGS sequence"/>
</dbReference>
<feature type="compositionally biased region" description="Basic residues" evidence="1">
    <location>
        <begin position="156"/>
        <end position="165"/>
    </location>
</feature>
<name>A0A1J9QUD8_9EURO</name>
<reference evidence="3 4" key="1">
    <citation type="submission" date="2015-08" db="EMBL/GenBank/DDBJ databases">
        <title>Emmonsia species relationships and genome sequence.</title>
        <authorList>
            <person name="Cuomo C.A."/>
            <person name="Schwartz I.S."/>
            <person name="Kenyon C."/>
            <person name="De Hoog G.S."/>
            <person name="Govender N.P."/>
            <person name="Botha A."/>
            <person name="Moreno L."/>
            <person name="De Vries M."/>
            <person name="Munoz J.F."/>
            <person name="Stielow J.B."/>
        </authorList>
    </citation>
    <scope>NUCLEOTIDE SEQUENCE [LARGE SCALE GENOMIC DNA]</scope>
    <source>
        <strain evidence="3 4">EI222</strain>
    </source>
</reference>
<dbReference type="OrthoDB" id="4178540at2759"/>
<evidence type="ECO:0000313" key="3">
    <source>
        <dbReference type="EMBL" id="OJD23851.1"/>
    </source>
</evidence>
<feature type="region of interest" description="Disordered" evidence="1">
    <location>
        <begin position="108"/>
        <end position="176"/>
    </location>
</feature>
<accession>A0A1J9QUD8</accession>
<protein>
    <submittedName>
        <fullName evidence="3">Uncharacterized protein</fullName>
    </submittedName>
</protein>